<dbReference type="AlphaFoldDB" id="A0A9D1AJ97"/>
<gene>
    <name evidence="10" type="primary">purD</name>
    <name evidence="10" type="ORF">IAB36_03080</name>
</gene>
<dbReference type="Pfam" id="PF01071">
    <property type="entry name" value="GARS_A"/>
    <property type="match status" value="1"/>
</dbReference>
<evidence type="ECO:0000256" key="5">
    <source>
        <dbReference type="ARBA" id="ARBA00022741"/>
    </source>
</evidence>
<evidence type="ECO:0000256" key="1">
    <source>
        <dbReference type="ARBA" id="ARBA00001936"/>
    </source>
</evidence>
<reference evidence="10" key="2">
    <citation type="journal article" date="2021" name="PeerJ">
        <title>Extensive microbial diversity within the chicken gut microbiome revealed by metagenomics and culture.</title>
        <authorList>
            <person name="Gilroy R."/>
            <person name="Ravi A."/>
            <person name="Getino M."/>
            <person name="Pursley I."/>
            <person name="Horton D.L."/>
            <person name="Alikhan N.F."/>
            <person name="Baker D."/>
            <person name="Gharbi K."/>
            <person name="Hall N."/>
            <person name="Watson M."/>
            <person name="Adriaenssens E.M."/>
            <person name="Foster-Nyarko E."/>
            <person name="Jarju S."/>
            <person name="Secka A."/>
            <person name="Antonio M."/>
            <person name="Oren A."/>
            <person name="Chaudhuri R.R."/>
            <person name="La Ragione R."/>
            <person name="Hildebrand F."/>
            <person name="Pallen M.J."/>
        </authorList>
    </citation>
    <scope>NUCLEOTIDE SEQUENCE</scope>
    <source>
        <strain evidence="10">CHK184-25365</strain>
    </source>
</reference>
<proteinExistence type="predicted"/>
<comment type="pathway">
    <text evidence="2">Purine metabolism; IMP biosynthesis via de novo pathway; N(1)-(5-phospho-D-ribosyl)glycinamide from 5-phospho-alpha-D-ribose 1-diphosphate: step 2/2.</text>
</comment>
<evidence type="ECO:0000313" key="11">
    <source>
        <dbReference type="Proteomes" id="UP000886749"/>
    </source>
</evidence>
<keyword evidence="4 10" id="KW-0436">Ligase</keyword>
<dbReference type="Pfam" id="PF02844">
    <property type="entry name" value="GARS_N"/>
    <property type="match status" value="1"/>
</dbReference>
<keyword evidence="7 8" id="KW-0067">ATP-binding</keyword>
<reference evidence="10" key="1">
    <citation type="submission" date="2020-10" db="EMBL/GenBank/DDBJ databases">
        <authorList>
            <person name="Gilroy R."/>
        </authorList>
    </citation>
    <scope>NUCLEOTIDE SEQUENCE</scope>
    <source>
        <strain evidence="10">CHK184-25365</strain>
    </source>
</reference>
<dbReference type="InterPro" id="IPR000115">
    <property type="entry name" value="PRibGlycinamide_synth"/>
</dbReference>
<dbReference type="Gene3D" id="3.40.50.20">
    <property type="match status" value="1"/>
</dbReference>
<comment type="caution">
    <text evidence="10">The sequence shown here is derived from an EMBL/GenBank/DDBJ whole genome shotgun (WGS) entry which is preliminary data.</text>
</comment>
<dbReference type="SUPFAM" id="SSF52440">
    <property type="entry name" value="PreATP-grasp domain"/>
    <property type="match status" value="1"/>
</dbReference>
<dbReference type="InterPro" id="IPR011761">
    <property type="entry name" value="ATP-grasp"/>
</dbReference>
<dbReference type="PANTHER" id="PTHR43472:SF1">
    <property type="entry name" value="PHOSPHORIBOSYLAMINE--GLYCINE LIGASE, CHLOROPLASTIC"/>
    <property type="match status" value="1"/>
</dbReference>
<dbReference type="EC" id="6.3.4.13" evidence="3"/>
<evidence type="ECO:0000256" key="2">
    <source>
        <dbReference type="ARBA" id="ARBA00005174"/>
    </source>
</evidence>
<keyword evidence="6" id="KW-0658">Purine biosynthesis</keyword>
<sequence>MKLLVVGGGGREHAIIRKLNESPKVEKIYCAPGNGGISRDAECVNIGACDIEKMVAFAKENAIDFCVVAPDDPLAAGMVDAMNGAGIPCFGPNKAAARIEGSKVFAKNLMKKYGIPTAAYEVFDDPHAAMDYIKAQNTYPTVIKADGLALGKGVILAQNEEEALAAVHSIMEDKQFGDSGNQIVIEEFLTGPEVSVLSFCDGKTIIPMVSSMDHKRALDGDQGLNTGGMGTVA</sequence>
<feature type="domain" description="ATP-grasp" evidence="9">
    <location>
        <begin position="107"/>
        <end position="193"/>
    </location>
</feature>
<dbReference type="GO" id="GO:0004637">
    <property type="term" value="F:phosphoribosylamine-glycine ligase activity"/>
    <property type="evidence" value="ECO:0007669"/>
    <property type="project" value="UniProtKB-EC"/>
</dbReference>
<dbReference type="NCBIfam" id="TIGR00877">
    <property type="entry name" value="purD"/>
    <property type="match status" value="1"/>
</dbReference>
<evidence type="ECO:0000256" key="8">
    <source>
        <dbReference type="PROSITE-ProRule" id="PRU00409"/>
    </source>
</evidence>
<dbReference type="InterPro" id="IPR020562">
    <property type="entry name" value="PRibGlycinamide_synth_N"/>
</dbReference>
<organism evidence="10 11">
    <name type="scientific">Candidatus Egerieicola pullicola</name>
    <dbReference type="NCBI Taxonomy" id="2840775"/>
    <lineage>
        <taxon>Bacteria</taxon>
        <taxon>Bacillati</taxon>
        <taxon>Bacillota</taxon>
        <taxon>Clostridia</taxon>
        <taxon>Eubacteriales</taxon>
        <taxon>Oscillospiraceae</taxon>
        <taxon>Oscillospiraceae incertae sedis</taxon>
        <taxon>Candidatus Egerieicola</taxon>
    </lineage>
</organism>
<evidence type="ECO:0000256" key="3">
    <source>
        <dbReference type="ARBA" id="ARBA00013255"/>
    </source>
</evidence>
<keyword evidence="5 8" id="KW-0547">Nucleotide-binding</keyword>
<dbReference type="InterPro" id="IPR016185">
    <property type="entry name" value="PreATP-grasp_dom_sf"/>
</dbReference>
<dbReference type="GO" id="GO:0009113">
    <property type="term" value="P:purine nucleobase biosynthetic process"/>
    <property type="evidence" value="ECO:0007669"/>
    <property type="project" value="InterPro"/>
</dbReference>
<dbReference type="SMART" id="SM01209">
    <property type="entry name" value="GARS_A"/>
    <property type="match status" value="1"/>
</dbReference>
<dbReference type="EMBL" id="DVGY01000073">
    <property type="protein sequence ID" value="HIR40791.1"/>
    <property type="molecule type" value="Genomic_DNA"/>
</dbReference>
<dbReference type="GO" id="GO:0006164">
    <property type="term" value="P:purine nucleotide biosynthetic process"/>
    <property type="evidence" value="ECO:0007669"/>
    <property type="project" value="UniProtKB-KW"/>
</dbReference>
<dbReference type="GO" id="GO:0005524">
    <property type="term" value="F:ATP binding"/>
    <property type="evidence" value="ECO:0007669"/>
    <property type="project" value="UniProtKB-UniRule"/>
</dbReference>
<dbReference type="Gene3D" id="3.30.470.20">
    <property type="entry name" value="ATP-grasp fold, B domain"/>
    <property type="match status" value="1"/>
</dbReference>
<dbReference type="SUPFAM" id="SSF56059">
    <property type="entry name" value="Glutathione synthetase ATP-binding domain-like"/>
    <property type="match status" value="1"/>
</dbReference>
<name>A0A9D1AJ97_9FIRM</name>
<protein>
    <recommendedName>
        <fullName evidence="3">phosphoribosylamine--glycine ligase</fullName>
        <ecNumber evidence="3">6.3.4.13</ecNumber>
    </recommendedName>
</protein>
<dbReference type="InterPro" id="IPR020561">
    <property type="entry name" value="PRibGlycinamid_synth_ATP-grasp"/>
</dbReference>
<evidence type="ECO:0000313" key="10">
    <source>
        <dbReference type="EMBL" id="HIR40791.1"/>
    </source>
</evidence>
<evidence type="ECO:0000259" key="9">
    <source>
        <dbReference type="PROSITE" id="PS50975"/>
    </source>
</evidence>
<dbReference type="Gene3D" id="3.30.1490.20">
    <property type="entry name" value="ATP-grasp fold, A domain"/>
    <property type="match status" value="1"/>
</dbReference>
<dbReference type="PANTHER" id="PTHR43472">
    <property type="entry name" value="PHOSPHORIBOSYLAMINE--GLYCINE LIGASE"/>
    <property type="match status" value="1"/>
</dbReference>
<feature type="non-terminal residue" evidence="10">
    <location>
        <position position="233"/>
    </location>
</feature>
<evidence type="ECO:0000256" key="7">
    <source>
        <dbReference type="ARBA" id="ARBA00022840"/>
    </source>
</evidence>
<evidence type="ECO:0000256" key="4">
    <source>
        <dbReference type="ARBA" id="ARBA00022598"/>
    </source>
</evidence>
<dbReference type="PROSITE" id="PS50975">
    <property type="entry name" value="ATP_GRASP"/>
    <property type="match status" value="1"/>
</dbReference>
<comment type="cofactor">
    <cofactor evidence="1">
        <name>Mn(2+)</name>
        <dbReference type="ChEBI" id="CHEBI:29035"/>
    </cofactor>
</comment>
<dbReference type="FunFam" id="3.30.1490.20:FF:000006">
    <property type="entry name" value="phosphoribosylamine--glycine ligase, chloroplastic-like"/>
    <property type="match status" value="1"/>
</dbReference>
<dbReference type="GO" id="GO:0046872">
    <property type="term" value="F:metal ion binding"/>
    <property type="evidence" value="ECO:0007669"/>
    <property type="project" value="InterPro"/>
</dbReference>
<evidence type="ECO:0000256" key="6">
    <source>
        <dbReference type="ARBA" id="ARBA00022755"/>
    </source>
</evidence>
<accession>A0A9D1AJ97</accession>
<dbReference type="InterPro" id="IPR013815">
    <property type="entry name" value="ATP_grasp_subdomain_1"/>
</dbReference>
<dbReference type="Proteomes" id="UP000886749">
    <property type="component" value="Unassembled WGS sequence"/>
</dbReference>